<sequence>MDVSVVAADAETSGDIVHVHWSGLWSCSYHHDVADLEMHGAKEKRQTQNSGRLVILYISIGVICGAAVIILMLLIWRSRMKKRKDTNKTQMSHSRPDHERRTASDVASTEPLYENVTTNPSTGWN</sequence>
<feature type="compositionally biased region" description="Basic and acidic residues" evidence="1">
    <location>
        <begin position="94"/>
        <end position="103"/>
    </location>
</feature>
<comment type="caution">
    <text evidence="3">The sequence shown here is derived from an EMBL/GenBank/DDBJ whole genome shotgun (WGS) entry which is preliminary data.</text>
</comment>
<feature type="region of interest" description="Disordered" evidence="1">
    <location>
        <begin position="82"/>
        <end position="125"/>
    </location>
</feature>
<name>A0A498LW91_LABRO</name>
<dbReference type="AlphaFoldDB" id="A0A498LW91"/>
<keyword evidence="2" id="KW-0812">Transmembrane</keyword>
<organism evidence="3 4">
    <name type="scientific">Labeo rohita</name>
    <name type="common">Indian major carp</name>
    <name type="synonym">Cyprinus rohita</name>
    <dbReference type="NCBI Taxonomy" id="84645"/>
    <lineage>
        <taxon>Eukaryota</taxon>
        <taxon>Metazoa</taxon>
        <taxon>Chordata</taxon>
        <taxon>Craniata</taxon>
        <taxon>Vertebrata</taxon>
        <taxon>Euteleostomi</taxon>
        <taxon>Actinopterygii</taxon>
        <taxon>Neopterygii</taxon>
        <taxon>Teleostei</taxon>
        <taxon>Ostariophysi</taxon>
        <taxon>Cypriniformes</taxon>
        <taxon>Cyprinidae</taxon>
        <taxon>Labeoninae</taxon>
        <taxon>Labeonini</taxon>
        <taxon>Labeo</taxon>
    </lineage>
</organism>
<protein>
    <submittedName>
        <fullName evidence="3">B-cell receptor CD22-like protein</fullName>
    </submittedName>
</protein>
<accession>A0A498LW91</accession>
<keyword evidence="4" id="KW-1185">Reference proteome</keyword>
<dbReference type="EMBL" id="QBIY01013051">
    <property type="protein sequence ID" value="RXN12471.1"/>
    <property type="molecule type" value="Genomic_DNA"/>
</dbReference>
<evidence type="ECO:0000256" key="2">
    <source>
        <dbReference type="SAM" id="Phobius"/>
    </source>
</evidence>
<reference evidence="3 4" key="1">
    <citation type="submission" date="2018-03" db="EMBL/GenBank/DDBJ databases">
        <title>Draft genome sequence of Rohu Carp (Labeo rohita).</title>
        <authorList>
            <person name="Das P."/>
            <person name="Kushwaha B."/>
            <person name="Joshi C.G."/>
            <person name="Kumar D."/>
            <person name="Nagpure N.S."/>
            <person name="Sahoo L."/>
            <person name="Das S.P."/>
            <person name="Bit A."/>
            <person name="Patnaik S."/>
            <person name="Meher P.K."/>
            <person name="Jayasankar P."/>
            <person name="Koringa P.G."/>
            <person name="Patel N.V."/>
            <person name="Hinsu A.T."/>
            <person name="Kumar R."/>
            <person name="Pandey M."/>
            <person name="Agarwal S."/>
            <person name="Srivastava S."/>
            <person name="Singh M."/>
            <person name="Iquebal M.A."/>
            <person name="Jaiswal S."/>
            <person name="Angadi U.B."/>
            <person name="Kumar N."/>
            <person name="Raza M."/>
            <person name="Shah T.M."/>
            <person name="Rai A."/>
            <person name="Jena J.K."/>
        </authorList>
    </citation>
    <scope>NUCLEOTIDE SEQUENCE [LARGE SCALE GENOMIC DNA]</scope>
    <source>
        <strain evidence="3">DASCIFA01</strain>
        <tissue evidence="3">Testis</tissue>
    </source>
</reference>
<keyword evidence="2" id="KW-0472">Membrane</keyword>
<gene>
    <name evidence="3" type="ORF">ROHU_010091</name>
</gene>
<keyword evidence="2" id="KW-1133">Transmembrane helix</keyword>
<keyword evidence="3" id="KW-0675">Receptor</keyword>
<proteinExistence type="predicted"/>
<evidence type="ECO:0000256" key="1">
    <source>
        <dbReference type="SAM" id="MobiDB-lite"/>
    </source>
</evidence>
<evidence type="ECO:0000313" key="3">
    <source>
        <dbReference type="EMBL" id="RXN12471.1"/>
    </source>
</evidence>
<feature type="compositionally biased region" description="Polar residues" evidence="1">
    <location>
        <begin position="115"/>
        <end position="125"/>
    </location>
</feature>
<feature type="transmembrane region" description="Helical" evidence="2">
    <location>
        <begin position="54"/>
        <end position="76"/>
    </location>
</feature>
<dbReference type="Proteomes" id="UP000290572">
    <property type="component" value="Unassembled WGS sequence"/>
</dbReference>
<evidence type="ECO:0000313" key="4">
    <source>
        <dbReference type="Proteomes" id="UP000290572"/>
    </source>
</evidence>